<evidence type="ECO:0000256" key="6">
    <source>
        <dbReference type="ARBA" id="ARBA00022777"/>
    </source>
</evidence>
<protein>
    <recommendedName>
        <fullName evidence="2">histidine kinase</fullName>
        <ecNumber evidence="2">2.7.13.3</ecNumber>
    </recommendedName>
</protein>
<keyword evidence="9" id="KW-0812">Transmembrane</keyword>
<dbReference type="SUPFAM" id="SSF55874">
    <property type="entry name" value="ATPase domain of HSP90 chaperone/DNA topoisomerase II/histidine kinase"/>
    <property type="match status" value="1"/>
</dbReference>
<keyword evidence="4" id="KW-0808">Transferase</keyword>
<dbReference type="GO" id="GO:0000155">
    <property type="term" value="F:phosphorelay sensor kinase activity"/>
    <property type="evidence" value="ECO:0007669"/>
    <property type="project" value="InterPro"/>
</dbReference>
<feature type="transmembrane region" description="Helical" evidence="9">
    <location>
        <begin position="159"/>
        <end position="182"/>
    </location>
</feature>
<accession>A0A6A9UZW7</accession>
<keyword evidence="6 12" id="KW-0418">Kinase</keyword>
<feature type="domain" description="Putative sensor" evidence="11">
    <location>
        <begin position="9"/>
        <end position="189"/>
    </location>
</feature>
<feature type="transmembrane region" description="Helical" evidence="9">
    <location>
        <begin position="127"/>
        <end position="147"/>
    </location>
</feature>
<dbReference type="PANTHER" id="PTHR24421:SF10">
    <property type="entry name" value="NITRATE_NITRITE SENSOR PROTEIN NARQ"/>
    <property type="match status" value="1"/>
</dbReference>
<keyword evidence="7" id="KW-0067">ATP-binding</keyword>
<dbReference type="AlphaFoldDB" id="A0A6A9UZW7"/>
<keyword evidence="9" id="KW-0472">Membrane</keyword>
<evidence type="ECO:0000259" key="10">
    <source>
        <dbReference type="Pfam" id="PF07730"/>
    </source>
</evidence>
<comment type="catalytic activity">
    <reaction evidence="1">
        <text>ATP + protein L-histidine = ADP + protein N-phospho-L-histidine.</text>
        <dbReference type="EC" id="2.7.13.3"/>
    </reaction>
</comment>
<dbReference type="Proteomes" id="UP000435304">
    <property type="component" value="Unassembled WGS sequence"/>
</dbReference>
<dbReference type="Pfam" id="PF07730">
    <property type="entry name" value="HisKA_3"/>
    <property type="match status" value="1"/>
</dbReference>
<keyword evidence="9" id="KW-1133">Transmembrane helix</keyword>
<feature type="domain" description="Signal transduction histidine kinase subgroup 3 dimerisation and phosphoacceptor" evidence="10">
    <location>
        <begin position="218"/>
        <end position="285"/>
    </location>
</feature>
<keyword evidence="13" id="KW-1185">Reference proteome</keyword>
<evidence type="ECO:0000256" key="8">
    <source>
        <dbReference type="ARBA" id="ARBA00023012"/>
    </source>
</evidence>
<evidence type="ECO:0000256" key="4">
    <source>
        <dbReference type="ARBA" id="ARBA00022679"/>
    </source>
</evidence>
<dbReference type="InterPro" id="IPR050482">
    <property type="entry name" value="Sensor_HK_TwoCompSys"/>
</dbReference>
<dbReference type="GO" id="GO:0005524">
    <property type="term" value="F:ATP binding"/>
    <property type="evidence" value="ECO:0007669"/>
    <property type="project" value="UniProtKB-KW"/>
</dbReference>
<dbReference type="InterPro" id="IPR025828">
    <property type="entry name" value="Put_sensor_dom"/>
</dbReference>
<gene>
    <name evidence="12" type="ORF">GC722_00695</name>
</gene>
<dbReference type="CDD" id="cd16917">
    <property type="entry name" value="HATPase_UhpB-NarQ-NarX-like"/>
    <property type="match status" value="1"/>
</dbReference>
<dbReference type="GO" id="GO:0046983">
    <property type="term" value="F:protein dimerization activity"/>
    <property type="evidence" value="ECO:0007669"/>
    <property type="project" value="InterPro"/>
</dbReference>
<evidence type="ECO:0000313" key="12">
    <source>
        <dbReference type="EMBL" id="MVA74559.1"/>
    </source>
</evidence>
<dbReference type="EC" id="2.7.13.3" evidence="2"/>
<keyword evidence="8" id="KW-0902">Two-component regulatory system</keyword>
<evidence type="ECO:0000256" key="3">
    <source>
        <dbReference type="ARBA" id="ARBA00022553"/>
    </source>
</evidence>
<evidence type="ECO:0000256" key="7">
    <source>
        <dbReference type="ARBA" id="ARBA00022840"/>
    </source>
</evidence>
<evidence type="ECO:0000256" key="2">
    <source>
        <dbReference type="ARBA" id="ARBA00012438"/>
    </source>
</evidence>
<reference evidence="12 13" key="1">
    <citation type="submission" date="2019-12" db="EMBL/GenBank/DDBJ databases">
        <title>Auraticoccus cholistani sp. nov., an actinomycete isolated from soil of Cholistan desert.</title>
        <authorList>
            <person name="Cheema M.T."/>
        </authorList>
    </citation>
    <scope>NUCLEOTIDE SEQUENCE [LARGE SCALE GENOMIC DNA]</scope>
    <source>
        <strain evidence="12 13">F435</strain>
    </source>
</reference>
<dbReference type="EMBL" id="WPCU01000002">
    <property type="protein sequence ID" value="MVA74559.1"/>
    <property type="molecule type" value="Genomic_DNA"/>
</dbReference>
<dbReference type="RefSeq" id="WP_156607052.1">
    <property type="nucleotide sequence ID" value="NZ_WPCU01000002.1"/>
</dbReference>
<proteinExistence type="predicted"/>
<dbReference type="GO" id="GO:0016020">
    <property type="term" value="C:membrane"/>
    <property type="evidence" value="ECO:0007669"/>
    <property type="project" value="InterPro"/>
</dbReference>
<dbReference type="InterPro" id="IPR036890">
    <property type="entry name" value="HATPase_C_sf"/>
</dbReference>
<evidence type="ECO:0000256" key="1">
    <source>
        <dbReference type="ARBA" id="ARBA00000085"/>
    </source>
</evidence>
<dbReference type="PANTHER" id="PTHR24421">
    <property type="entry name" value="NITRATE/NITRITE SENSOR PROTEIN NARX-RELATED"/>
    <property type="match status" value="1"/>
</dbReference>
<feature type="transmembrane region" description="Helical" evidence="9">
    <location>
        <begin position="32"/>
        <end position="51"/>
    </location>
</feature>
<evidence type="ECO:0000256" key="9">
    <source>
        <dbReference type="SAM" id="Phobius"/>
    </source>
</evidence>
<keyword evidence="3" id="KW-0597">Phosphoprotein</keyword>
<dbReference type="Gene3D" id="1.20.5.1930">
    <property type="match status" value="1"/>
</dbReference>
<dbReference type="Gene3D" id="3.30.565.10">
    <property type="entry name" value="Histidine kinase-like ATPase, C-terminal domain"/>
    <property type="match status" value="1"/>
</dbReference>
<keyword evidence="5" id="KW-0547">Nucleotide-binding</keyword>
<evidence type="ECO:0000313" key="13">
    <source>
        <dbReference type="Proteomes" id="UP000435304"/>
    </source>
</evidence>
<sequence>MNRRLRLTLLGLALACLSMVGLAPWVLSVVALPLFVVWVGMPLFLLATLLVRVLARAGRHWAGWVLQRDIPRPYRARTGGPWWGRLRWVLTDPATWRDLLWVLLNCVAGLTLGLLAVVLLAGSLHFLVYPLLVAVTPAGVFDTLFGFIQLDGWVQAFAVVPLGVAALGVWWVATPLLLGAWARLTAALLGPTRAAVLAGRVETLSASRAETRDSAAAELRRIERDLHDGVQVRLASMGMTLGLAEELMATDPVRARQLLGEAADATSLTLEELRALVRGIHPPVLADRGLVGAVRALALDAPLRTSVAVEGFGADERHRLPAPVEACAYFTVAEALANTLKHAGATRVDILLAHDGSRLQVVVSDDGVGGASLVDGSGLAGISRRVEAFDGILSLTSPAGGPTHVTMEIPCELSSPRTTPSFETA</sequence>
<dbReference type="InterPro" id="IPR011712">
    <property type="entry name" value="Sig_transdc_His_kin_sub3_dim/P"/>
</dbReference>
<comment type="caution">
    <text evidence="12">The sequence shown here is derived from an EMBL/GenBank/DDBJ whole genome shotgun (WGS) entry which is preliminary data.</text>
</comment>
<feature type="transmembrane region" description="Helical" evidence="9">
    <location>
        <begin position="99"/>
        <end position="121"/>
    </location>
</feature>
<evidence type="ECO:0000256" key="5">
    <source>
        <dbReference type="ARBA" id="ARBA00022741"/>
    </source>
</evidence>
<dbReference type="Pfam" id="PF13796">
    <property type="entry name" value="Sensor"/>
    <property type="match status" value="1"/>
</dbReference>
<evidence type="ECO:0000259" key="11">
    <source>
        <dbReference type="Pfam" id="PF13796"/>
    </source>
</evidence>
<name>A0A6A9UZW7_9ACTN</name>
<organism evidence="12 13">
    <name type="scientific">Auraticoccus cholistanensis</name>
    <dbReference type="NCBI Taxonomy" id="2656650"/>
    <lineage>
        <taxon>Bacteria</taxon>
        <taxon>Bacillati</taxon>
        <taxon>Actinomycetota</taxon>
        <taxon>Actinomycetes</taxon>
        <taxon>Propionibacteriales</taxon>
        <taxon>Propionibacteriaceae</taxon>
        <taxon>Auraticoccus</taxon>
    </lineage>
</organism>